<protein>
    <submittedName>
        <fullName evidence="10">FtsX-like permease family protein</fullName>
    </submittedName>
</protein>
<feature type="transmembrane region" description="Helical" evidence="7">
    <location>
        <begin position="297"/>
        <end position="325"/>
    </location>
</feature>
<sequence>MPAGTPAEPVHERKGQIWNENFRQALEVIRTHRMRSWLLIVGVAIGVTTVLAMVTVMSGLGKRVETDIVSANRPYLFISRFDPMGGDQDRRDLLRRKQLTIGDARFIEDNCVSCDLVDLNIDPGGRMRVLRYEGERTNLIQVVGATHNMGRMYSISIDAGRFFTEFETDRSRRVIVLGYGPAKDLFPNRDPIGKWIKIANHQYEVVGTMAQRKSILGSISDNYAVVPFTTYEKDLGFRFDDYQLAVTAKPEYELDEVVDEVYALMRASRKLGPGEESDFYITTSEGFKEMLSNITKYIGVVLIVISSIGLMVGGIGVMNIMLISVTERTREVGIRMALGARRNDIMQQFLIEAATLTGVGGSIGIFLGLLAARGVAKLISFPYSVPFVWIIIAFVFSASIGLIFGLYPANRAARMDPIKALHYE</sequence>
<evidence type="ECO:0000259" key="8">
    <source>
        <dbReference type="Pfam" id="PF02687"/>
    </source>
</evidence>
<keyword evidence="3 7" id="KW-0812">Transmembrane</keyword>
<evidence type="ECO:0000259" key="9">
    <source>
        <dbReference type="Pfam" id="PF12704"/>
    </source>
</evidence>
<evidence type="ECO:0000256" key="1">
    <source>
        <dbReference type="ARBA" id="ARBA00004651"/>
    </source>
</evidence>
<organism evidence="10">
    <name type="scientific">Eiseniibacteriota bacterium</name>
    <dbReference type="NCBI Taxonomy" id="2212470"/>
    <lineage>
        <taxon>Bacteria</taxon>
        <taxon>Candidatus Eiseniibacteriota</taxon>
    </lineage>
</organism>
<dbReference type="PANTHER" id="PTHR30572">
    <property type="entry name" value="MEMBRANE COMPONENT OF TRANSPORTER-RELATED"/>
    <property type="match status" value="1"/>
</dbReference>
<comment type="subcellular location">
    <subcellularLocation>
        <location evidence="1">Cell membrane</location>
        <topology evidence="1">Multi-pass membrane protein</topology>
    </subcellularLocation>
</comment>
<evidence type="ECO:0000256" key="2">
    <source>
        <dbReference type="ARBA" id="ARBA00022475"/>
    </source>
</evidence>
<evidence type="ECO:0000256" key="5">
    <source>
        <dbReference type="ARBA" id="ARBA00023136"/>
    </source>
</evidence>
<feature type="transmembrane region" description="Helical" evidence="7">
    <location>
        <begin position="37"/>
        <end position="60"/>
    </location>
</feature>
<comment type="similarity">
    <text evidence="6">Belongs to the ABC-4 integral membrane protein family.</text>
</comment>
<evidence type="ECO:0000256" key="3">
    <source>
        <dbReference type="ARBA" id="ARBA00022692"/>
    </source>
</evidence>
<dbReference type="InterPro" id="IPR025857">
    <property type="entry name" value="MacB_PCD"/>
</dbReference>
<proteinExistence type="inferred from homology"/>
<evidence type="ECO:0000256" key="6">
    <source>
        <dbReference type="ARBA" id="ARBA00038076"/>
    </source>
</evidence>
<dbReference type="GO" id="GO:0005886">
    <property type="term" value="C:plasma membrane"/>
    <property type="evidence" value="ECO:0007669"/>
    <property type="project" value="UniProtKB-SubCell"/>
</dbReference>
<dbReference type="InterPro" id="IPR050250">
    <property type="entry name" value="Macrolide_Exporter_MacB"/>
</dbReference>
<dbReference type="Pfam" id="PF12704">
    <property type="entry name" value="MacB_PCD"/>
    <property type="match status" value="1"/>
</dbReference>
<feature type="domain" description="ABC3 transporter permease C-terminal" evidence="8">
    <location>
        <begin position="303"/>
        <end position="417"/>
    </location>
</feature>
<dbReference type="Pfam" id="PF02687">
    <property type="entry name" value="FtsX"/>
    <property type="match status" value="1"/>
</dbReference>
<dbReference type="EMBL" id="DSEC01000599">
    <property type="protein sequence ID" value="HER44443.1"/>
    <property type="molecule type" value="Genomic_DNA"/>
</dbReference>
<evidence type="ECO:0000256" key="4">
    <source>
        <dbReference type="ARBA" id="ARBA00022989"/>
    </source>
</evidence>
<evidence type="ECO:0000256" key="7">
    <source>
        <dbReference type="SAM" id="Phobius"/>
    </source>
</evidence>
<feature type="transmembrane region" description="Helical" evidence="7">
    <location>
        <begin position="387"/>
        <end position="409"/>
    </location>
</feature>
<evidence type="ECO:0000313" key="10">
    <source>
        <dbReference type="EMBL" id="HER44443.1"/>
    </source>
</evidence>
<feature type="transmembrane region" description="Helical" evidence="7">
    <location>
        <begin position="349"/>
        <end position="375"/>
    </location>
</feature>
<gene>
    <name evidence="10" type="ORF">ENO08_08290</name>
</gene>
<dbReference type="InterPro" id="IPR003838">
    <property type="entry name" value="ABC3_permease_C"/>
</dbReference>
<accession>A0A7V2AW96</accession>
<keyword evidence="4 7" id="KW-1133">Transmembrane helix</keyword>
<dbReference type="GO" id="GO:0022857">
    <property type="term" value="F:transmembrane transporter activity"/>
    <property type="evidence" value="ECO:0007669"/>
    <property type="project" value="TreeGrafter"/>
</dbReference>
<dbReference type="Proteomes" id="UP000886069">
    <property type="component" value="Unassembled WGS sequence"/>
</dbReference>
<name>A0A7V2AW96_UNCEI</name>
<keyword evidence="5 7" id="KW-0472">Membrane</keyword>
<keyword evidence="2" id="KW-1003">Cell membrane</keyword>
<dbReference type="AlphaFoldDB" id="A0A7V2AW96"/>
<feature type="domain" description="MacB-like periplasmic core" evidence="9">
    <location>
        <begin position="36"/>
        <end position="261"/>
    </location>
</feature>
<dbReference type="PANTHER" id="PTHR30572:SF4">
    <property type="entry name" value="ABC TRANSPORTER PERMEASE YTRF"/>
    <property type="match status" value="1"/>
</dbReference>
<reference evidence="10" key="1">
    <citation type="journal article" date="2020" name="mSystems">
        <title>Genome- and Community-Level Interaction Insights into Carbon Utilization and Element Cycling Functions of Hydrothermarchaeota in Hydrothermal Sediment.</title>
        <authorList>
            <person name="Zhou Z."/>
            <person name="Liu Y."/>
            <person name="Xu W."/>
            <person name="Pan J."/>
            <person name="Luo Z.H."/>
            <person name="Li M."/>
        </authorList>
    </citation>
    <scope>NUCLEOTIDE SEQUENCE [LARGE SCALE GENOMIC DNA]</scope>
    <source>
        <strain evidence="10">SpSt-1233</strain>
    </source>
</reference>
<comment type="caution">
    <text evidence="10">The sequence shown here is derived from an EMBL/GenBank/DDBJ whole genome shotgun (WGS) entry which is preliminary data.</text>
</comment>